<evidence type="ECO:0000313" key="2">
    <source>
        <dbReference type="Proteomes" id="UP000256520"/>
    </source>
</evidence>
<comment type="caution">
    <text evidence="1">The sequence shown here is derived from an EMBL/GenBank/DDBJ whole genome shotgun (WGS) entry which is preliminary data.</text>
</comment>
<protein>
    <recommendedName>
        <fullName evidence="3">YhzD-like protein</fullName>
    </recommendedName>
</protein>
<accession>A0A3D8PUT1</accession>
<proteinExistence type="predicted"/>
<dbReference type="AlphaFoldDB" id="A0A3D8PUT1"/>
<keyword evidence="2" id="KW-1185">Reference proteome</keyword>
<dbReference type="EMBL" id="PIOD01000006">
    <property type="protein sequence ID" value="RDW19876.1"/>
    <property type="molecule type" value="Genomic_DNA"/>
</dbReference>
<dbReference type="Proteomes" id="UP000256520">
    <property type="component" value="Unassembled WGS sequence"/>
</dbReference>
<dbReference type="Pfam" id="PF14120">
    <property type="entry name" value="YhzD"/>
    <property type="match status" value="1"/>
</dbReference>
<dbReference type="RefSeq" id="WP_115749223.1">
    <property type="nucleotide sequence ID" value="NZ_PIOD01000006.1"/>
</dbReference>
<gene>
    <name evidence="1" type="ORF">CWR45_07385</name>
</gene>
<organism evidence="1 2">
    <name type="scientific">Oceanobacillus chungangensis</name>
    <dbReference type="NCBI Taxonomy" id="1229152"/>
    <lineage>
        <taxon>Bacteria</taxon>
        <taxon>Bacillati</taxon>
        <taxon>Bacillota</taxon>
        <taxon>Bacilli</taxon>
        <taxon>Bacillales</taxon>
        <taxon>Bacillaceae</taxon>
        <taxon>Oceanobacillus</taxon>
    </lineage>
</organism>
<dbReference type="OrthoDB" id="2355652at2"/>
<reference evidence="2" key="1">
    <citation type="submission" date="2017-11" db="EMBL/GenBank/DDBJ databases">
        <authorList>
            <person name="Zhu W."/>
        </authorList>
    </citation>
    <scope>NUCLEOTIDE SEQUENCE [LARGE SCALE GENOMIC DNA]</scope>
    <source>
        <strain evidence="2">CAU 1051</strain>
    </source>
</reference>
<evidence type="ECO:0000313" key="1">
    <source>
        <dbReference type="EMBL" id="RDW19876.1"/>
    </source>
</evidence>
<dbReference type="InterPro" id="IPR025544">
    <property type="entry name" value="YhzD"/>
</dbReference>
<evidence type="ECO:0008006" key="3">
    <source>
        <dbReference type="Google" id="ProtNLM"/>
    </source>
</evidence>
<name>A0A3D8PUT1_9BACI</name>
<sequence length="61" mass="7107">MVSYFLTVFDQSGEKLYDESFIATNNSQAKEIGLRKLKELEFTEHTHRCVTADGKLLLFHR</sequence>